<dbReference type="GO" id="GO:0005829">
    <property type="term" value="C:cytosol"/>
    <property type="evidence" value="ECO:0007669"/>
    <property type="project" value="TreeGrafter"/>
</dbReference>
<dbReference type="FunFam" id="3.40.718.10:FF:000006">
    <property type="entry name" value="3-isopropylmalate dehydrogenase"/>
    <property type="match status" value="1"/>
</dbReference>
<evidence type="ECO:0000256" key="10">
    <source>
        <dbReference type="ARBA" id="ARBA00023002"/>
    </source>
</evidence>
<dbReference type="SMART" id="SM01329">
    <property type="entry name" value="Iso_dh"/>
    <property type="match status" value="1"/>
</dbReference>
<dbReference type="eggNOG" id="COG0473">
    <property type="taxonomic scope" value="Bacteria"/>
</dbReference>
<evidence type="ECO:0000256" key="15">
    <source>
        <dbReference type="RuleBase" id="RU004443"/>
    </source>
</evidence>
<dbReference type="NCBIfam" id="TIGR00169">
    <property type="entry name" value="leuB"/>
    <property type="match status" value="1"/>
</dbReference>
<evidence type="ECO:0000256" key="2">
    <source>
        <dbReference type="ARBA" id="ARBA00001946"/>
    </source>
</evidence>
<evidence type="ECO:0000256" key="7">
    <source>
        <dbReference type="ARBA" id="ARBA00022605"/>
    </source>
</evidence>
<dbReference type="STRING" id="1423780.FD05_GL001867"/>
<keyword evidence="12" id="KW-0464">Manganese</keyword>
<comment type="cofactor">
    <cofactor evidence="1">
        <name>Mn(2+)</name>
        <dbReference type="ChEBI" id="CHEBI:29035"/>
    </cofactor>
</comment>
<dbReference type="PANTHER" id="PTHR42979">
    <property type="entry name" value="3-ISOPROPYLMALATE DEHYDROGENASE"/>
    <property type="match status" value="1"/>
</dbReference>
<dbReference type="PANTHER" id="PTHR42979:SF1">
    <property type="entry name" value="3-ISOPROPYLMALATE DEHYDROGENASE"/>
    <property type="match status" value="1"/>
</dbReference>
<evidence type="ECO:0000256" key="11">
    <source>
        <dbReference type="ARBA" id="ARBA00023027"/>
    </source>
</evidence>
<proteinExistence type="inferred from homology"/>
<dbReference type="OrthoDB" id="9806254at2"/>
<evidence type="ECO:0000256" key="13">
    <source>
        <dbReference type="ARBA" id="ARBA00023304"/>
    </source>
</evidence>
<comment type="cofactor">
    <cofactor evidence="2">
        <name>Mg(2+)</name>
        <dbReference type="ChEBI" id="CHEBI:18420"/>
    </cofactor>
</comment>
<dbReference type="Pfam" id="PF00180">
    <property type="entry name" value="Iso_dh"/>
    <property type="match status" value="1"/>
</dbReference>
<accession>S4NDW5</accession>
<sequence length="359" mass="39238">MANKQANITVLQGDYIGPEIMKAGLAVLKAVSSEGFNYQLNFAPFGGEAIDQFGAPLPDSTLDAASSADAILLAAVGGPKWDDNPERPENGLLQLRKKLNLFANIRPTEITADAMKYSPLKIYQPVDFVIVRELTSGIYFGKPRELANDGAFDTMRYTRSEIERVAKIAFDMAVQRRQHVTLVDKSNVLATSKLWEKVFHEVARGYPNVEVDRLYVDAAAMKLISVPNQFDVILTENLFGDILSDEAAEITGSLGTIPSMSKGAGGPVLYEPIHGSAPDIAGKGIADPLSMIRCVAMMLKYSFNRSDLSQQILDSVDAVASQGINTPDRGGDSSTQQVTNKIIDRLQKNTKYSRYIKNK</sequence>
<evidence type="ECO:0000256" key="9">
    <source>
        <dbReference type="ARBA" id="ARBA00022842"/>
    </source>
</evidence>
<keyword evidence="18" id="KW-1185">Reference proteome</keyword>
<evidence type="ECO:0000256" key="1">
    <source>
        <dbReference type="ARBA" id="ARBA00001936"/>
    </source>
</evidence>
<evidence type="ECO:0000256" key="14">
    <source>
        <dbReference type="NCBIfam" id="TIGR00169"/>
    </source>
</evidence>
<dbReference type="AlphaFoldDB" id="S4NDW5"/>
<keyword evidence="10 15" id="KW-0560">Oxidoreductase</keyword>
<evidence type="ECO:0000256" key="6">
    <source>
        <dbReference type="ARBA" id="ARBA00022430"/>
    </source>
</evidence>
<evidence type="ECO:0000313" key="17">
    <source>
        <dbReference type="EMBL" id="GAD17074.1"/>
    </source>
</evidence>
<comment type="similarity">
    <text evidence="3">Belongs to the isocitrate and isopropylmalate dehydrogenases family. LeuB type 1 subfamily.</text>
</comment>
<evidence type="ECO:0000313" key="18">
    <source>
        <dbReference type="Proteomes" id="UP000016361"/>
    </source>
</evidence>
<keyword evidence="6" id="KW-0432">Leucine biosynthesis</keyword>
<dbReference type="GO" id="GO:0009098">
    <property type="term" value="P:L-leucine biosynthetic process"/>
    <property type="evidence" value="ECO:0007669"/>
    <property type="project" value="UniProtKB-UniRule"/>
</dbReference>
<keyword evidence="7" id="KW-0028">Amino-acid biosynthesis</keyword>
<dbReference type="SUPFAM" id="SSF53659">
    <property type="entry name" value="Isocitrate/Isopropylmalate dehydrogenase-like"/>
    <property type="match status" value="1"/>
</dbReference>
<evidence type="ECO:0000256" key="3">
    <source>
        <dbReference type="ARBA" id="ARBA00008319"/>
    </source>
</evidence>
<dbReference type="Proteomes" id="UP000016361">
    <property type="component" value="Unassembled WGS sequence"/>
</dbReference>
<dbReference type="EMBL" id="BASH01000005">
    <property type="protein sequence ID" value="GAD17074.1"/>
    <property type="molecule type" value="Genomic_DNA"/>
</dbReference>
<dbReference type="EC" id="1.1.1.85" evidence="5 14"/>
<gene>
    <name evidence="17" type="ORF">LOT_1612</name>
</gene>
<keyword evidence="13" id="KW-0100">Branched-chain amino acid biosynthesis</keyword>
<keyword evidence="11" id="KW-0520">NAD</keyword>
<comment type="caution">
    <text evidence="17">The sequence shown here is derived from an EMBL/GenBank/DDBJ whole genome shotgun (WGS) entry which is preliminary data.</text>
</comment>
<feature type="domain" description="Isopropylmalate dehydrogenase-like" evidence="16">
    <location>
        <begin position="7"/>
        <end position="342"/>
    </location>
</feature>
<comment type="subunit">
    <text evidence="4">Homodimer.</text>
</comment>
<dbReference type="Gene3D" id="3.40.718.10">
    <property type="entry name" value="Isopropylmalate Dehydrogenase"/>
    <property type="match status" value="1"/>
</dbReference>
<evidence type="ECO:0000259" key="16">
    <source>
        <dbReference type="SMART" id="SM01329"/>
    </source>
</evidence>
<evidence type="ECO:0000256" key="12">
    <source>
        <dbReference type="ARBA" id="ARBA00023211"/>
    </source>
</evidence>
<dbReference type="InterPro" id="IPR004429">
    <property type="entry name" value="Isopropylmalate_DH"/>
</dbReference>
<keyword evidence="9" id="KW-0460">Magnesium</keyword>
<evidence type="ECO:0000256" key="4">
    <source>
        <dbReference type="ARBA" id="ARBA00011738"/>
    </source>
</evidence>
<dbReference type="GO" id="GO:0003862">
    <property type="term" value="F:3-isopropylmalate dehydrogenase activity"/>
    <property type="evidence" value="ECO:0007669"/>
    <property type="project" value="UniProtKB-UniRule"/>
</dbReference>
<evidence type="ECO:0000256" key="8">
    <source>
        <dbReference type="ARBA" id="ARBA00022723"/>
    </source>
</evidence>
<reference evidence="18" key="1">
    <citation type="journal article" date="2013" name="Genome Announc.">
        <title>Draft Genome Sequence of D-Branched-Chain Amino Acid Producer Lactobacillus otakiensis JCM 15040T, Isolated from a Traditional Japanese Pickle.</title>
        <authorList>
            <person name="Doi K."/>
            <person name="Mori K."/>
            <person name="Mutaguchi Y."/>
            <person name="Tashiro K."/>
            <person name="Fujino Y."/>
            <person name="Ohmori T."/>
            <person name="Kuhara S."/>
            <person name="Ohshima T."/>
        </authorList>
    </citation>
    <scope>NUCLEOTIDE SEQUENCE [LARGE SCALE GENOMIC DNA]</scope>
    <source>
        <strain evidence="18">JCM 15040</strain>
    </source>
</reference>
<keyword evidence="8" id="KW-0479">Metal-binding</keyword>
<name>S4NDW5_9LACO</name>
<protein>
    <recommendedName>
        <fullName evidence="5 14">3-isopropylmalate dehydrogenase</fullName>
        <ecNumber evidence="5 14">1.1.1.85</ecNumber>
    </recommendedName>
</protein>
<evidence type="ECO:0000256" key="5">
    <source>
        <dbReference type="ARBA" id="ARBA00013101"/>
    </source>
</evidence>
<organism evidence="17 18">
    <name type="scientific">Lentilactobacillus otakiensis DSM 19908 = JCM 15040</name>
    <dbReference type="NCBI Taxonomy" id="1423780"/>
    <lineage>
        <taxon>Bacteria</taxon>
        <taxon>Bacillati</taxon>
        <taxon>Bacillota</taxon>
        <taxon>Bacilli</taxon>
        <taxon>Lactobacillales</taxon>
        <taxon>Lactobacillaceae</taxon>
        <taxon>Lentilactobacillus</taxon>
    </lineage>
</organism>
<dbReference type="RefSeq" id="WP_020281514.1">
    <property type="nucleotide sequence ID" value="NZ_AZED01000003.1"/>
</dbReference>
<dbReference type="PATRIC" id="fig|1423780.4.peg.1891"/>
<dbReference type="InterPro" id="IPR024084">
    <property type="entry name" value="IsoPropMal-DH-like_dom"/>
</dbReference>
<dbReference type="GeneID" id="301046905"/>
<dbReference type="GO" id="GO:0046872">
    <property type="term" value="F:metal ion binding"/>
    <property type="evidence" value="ECO:0007669"/>
    <property type="project" value="UniProtKB-KW"/>
</dbReference>